<dbReference type="InterPro" id="IPR011990">
    <property type="entry name" value="TPR-like_helical_dom_sf"/>
</dbReference>
<dbReference type="SMART" id="SM00671">
    <property type="entry name" value="SEL1"/>
    <property type="match status" value="5"/>
</dbReference>
<dbReference type="AlphaFoldDB" id="A0A6B2M4Y3"/>
<accession>A0A6B2M4Y3</accession>
<dbReference type="EMBL" id="JAAGNX010000003">
    <property type="protein sequence ID" value="NDV63144.1"/>
    <property type="molecule type" value="Genomic_DNA"/>
</dbReference>
<dbReference type="PANTHER" id="PTHR11102:SF160">
    <property type="entry name" value="ERAD-ASSOCIATED E3 UBIQUITIN-PROTEIN LIGASE COMPONENT HRD3"/>
    <property type="match status" value="1"/>
</dbReference>
<evidence type="ECO:0000313" key="2">
    <source>
        <dbReference type="Proteomes" id="UP000478417"/>
    </source>
</evidence>
<dbReference type="PANTHER" id="PTHR11102">
    <property type="entry name" value="SEL-1-LIKE PROTEIN"/>
    <property type="match status" value="1"/>
</dbReference>
<proteinExistence type="predicted"/>
<dbReference type="InterPro" id="IPR006597">
    <property type="entry name" value="Sel1-like"/>
</dbReference>
<dbReference type="RefSeq" id="WP_163966241.1">
    <property type="nucleotide sequence ID" value="NZ_JAAGNX010000003.1"/>
</dbReference>
<dbReference type="SUPFAM" id="SSF81901">
    <property type="entry name" value="HCP-like"/>
    <property type="match status" value="1"/>
</dbReference>
<name>A0A6B2M4Y3_9BACT</name>
<reference evidence="1 2" key="1">
    <citation type="submission" date="2020-02" db="EMBL/GenBank/DDBJ databases">
        <title>Albibacoteraceae fam. nov., the first described family within the subdivision 4 Verrucomicrobia.</title>
        <authorList>
            <person name="Xi F."/>
        </authorList>
    </citation>
    <scope>NUCLEOTIDE SEQUENCE [LARGE SCALE GENOMIC DNA]</scope>
    <source>
        <strain evidence="1 2">CK1056</strain>
    </source>
</reference>
<dbReference type="Pfam" id="PF08238">
    <property type="entry name" value="Sel1"/>
    <property type="match status" value="5"/>
</dbReference>
<comment type="caution">
    <text evidence="1">The sequence shown here is derived from an EMBL/GenBank/DDBJ whole genome shotgun (WGS) entry which is preliminary data.</text>
</comment>
<sequence>MKVLLCGDGLEPVKWWSMIRRAYSRERPCRVELLQVSSLPEMGALCDRYDPELLIVVLNNDSTEGRDNAPNQVYFSDYILLNTLKHLQYSFGRPLMCISETLEENLANLCKEDGSFPYIPISSIESEIYKIYIRNYMGGENYFSDPLPLSLVNFGKIVERAKKGSAKAQADLFMYHSNWYGLNDYKKSVYWLKLAAENGNVQSRSSLGMMYFRGEVVSKDLGRGLSWIEKAAQNDHMYSQNALGEFYAKGEGVLKDEKKAYYWHHRAAELGYGKSQLAVALMNYNGVGVPVDRKQAKSWFLKAAKQNVPEAQYYLCKIYATEEPVSLVESYKWLLFAKCSYLSADKSSKISKEFEEWLDHYKQMLSSEDMKAVKSRADDFFNKYLKSPEPASFSWFK</sequence>
<evidence type="ECO:0000313" key="1">
    <source>
        <dbReference type="EMBL" id="NDV63144.1"/>
    </source>
</evidence>
<dbReference type="InterPro" id="IPR050767">
    <property type="entry name" value="Sel1_AlgK"/>
</dbReference>
<organism evidence="1 2">
    <name type="scientific">Oceanipulchritudo coccoides</name>
    <dbReference type="NCBI Taxonomy" id="2706888"/>
    <lineage>
        <taxon>Bacteria</taxon>
        <taxon>Pseudomonadati</taxon>
        <taxon>Verrucomicrobiota</taxon>
        <taxon>Opitutia</taxon>
        <taxon>Puniceicoccales</taxon>
        <taxon>Oceanipulchritudinaceae</taxon>
        <taxon>Oceanipulchritudo</taxon>
    </lineage>
</organism>
<keyword evidence="2" id="KW-1185">Reference proteome</keyword>
<dbReference type="Gene3D" id="1.25.40.10">
    <property type="entry name" value="Tetratricopeptide repeat domain"/>
    <property type="match status" value="1"/>
</dbReference>
<gene>
    <name evidence="1" type="ORF">G0Q06_11830</name>
</gene>
<dbReference type="Proteomes" id="UP000478417">
    <property type="component" value="Unassembled WGS sequence"/>
</dbReference>
<protein>
    <submittedName>
        <fullName evidence="1">Sel1 repeat family protein</fullName>
    </submittedName>
</protein>